<accession>E3ZL96</accession>
<comment type="caution">
    <text evidence="1">The sequence shown here is derived from an EMBL/GenBank/DDBJ whole genome shotgun (WGS) entry which is preliminary data.</text>
</comment>
<protein>
    <submittedName>
        <fullName evidence="1">Uncharacterized protein</fullName>
    </submittedName>
</protein>
<evidence type="ECO:0000313" key="1">
    <source>
        <dbReference type="EMBL" id="EFS01599.1"/>
    </source>
</evidence>
<sequence>MLEKFLGFITQIGSRKIKQSELRQKEYHEKRENLIEIYRNLISIVNLFPNESPNDIIQNIKYGPNYSLEKYDAIFRSLDYKIEDYEKQKKFSNLDYEEKNNIEIEISNIKYAKEKLAVNRKSYHKAVKEYSSFTNSDKALFDLYASQEVRNYLVSFEVVIDNVFISGMSVEDFNDPFKNIIKISRSELINAMRKDIGII</sequence>
<dbReference type="AlphaFoldDB" id="E3ZL96"/>
<gene>
    <name evidence="1" type="ORF">NT03LS_0185</name>
</gene>
<reference evidence="1" key="1">
    <citation type="journal article" date="2010" name="Microbiol. Resour. Announc.">
        <title>Comparative genomics of the bacterial genus Listeria: Genome evolution is characterized by limited gene acquisition and limited gene loss.</title>
        <authorList>
            <person name="den Bakker H.C."/>
            <person name="Cummings C.A."/>
            <person name="Ferreira V."/>
            <person name="Vatta P."/>
            <person name="Orsi R.H."/>
            <person name="Degoricija L."/>
            <person name="Barker M."/>
            <person name="Petrauskene O."/>
            <person name="Furtado M.R."/>
            <person name="Wiedmann M."/>
        </authorList>
    </citation>
    <scope>NUCLEOTIDE SEQUENCE [LARGE SCALE GENOMIC DNA]</scope>
    <source>
        <strain evidence="1">FSL N1-067</strain>
    </source>
</reference>
<proteinExistence type="predicted"/>
<dbReference type="EMBL" id="ADXJ01000082">
    <property type="protein sequence ID" value="EFS01599.1"/>
    <property type="molecule type" value="Genomic_DNA"/>
</dbReference>
<dbReference type="Proteomes" id="UP000004302">
    <property type="component" value="Chromosome"/>
</dbReference>
<dbReference type="PATRIC" id="fig|702453.3.peg.138"/>
<dbReference type="HOGENOM" id="CLU_108947_0_0_9"/>
<name>E3ZL96_LISSE</name>
<organism evidence="1">
    <name type="scientific">Listeria seeligeri FSL N1-067</name>
    <dbReference type="NCBI Taxonomy" id="702453"/>
    <lineage>
        <taxon>Bacteria</taxon>
        <taxon>Bacillati</taxon>
        <taxon>Bacillota</taxon>
        <taxon>Bacilli</taxon>
        <taxon>Bacillales</taxon>
        <taxon>Listeriaceae</taxon>
        <taxon>Listeria</taxon>
    </lineage>
</organism>
<dbReference type="RefSeq" id="WP_003745089.1">
    <property type="nucleotide sequence ID" value="NZ_CM001051.1"/>
</dbReference>